<feature type="region of interest" description="Disordered" evidence="1">
    <location>
        <begin position="79"/>
        <end position="101"/>
    </location>
</feature>
<feature type="compositionally biased region" description="Low complexity" evidence="1">
    <location>
        <begin position="83"/>
        <end position="94"/>
    </location>
</feature>
<organism evidence="2 3">
    <name type="scientific">Rhizophagus clarus</name>
    <dbReference type="NCBI Taxonomy" id="94130"/>
    <lineage>
        <taxon>Eukaryota</taxon>
        <taxon>Fungi</taxon>
        <taxon>Fungi incertae sedis</taxon>
        <taxon>Mucoromycota</taxon>
        <taxon>Glomeromycotina</taxon>
        <taxon>Glomeromycetes</taxon>
        <taxon>Glomerales</taxon>
        <taxon>Glomeraceae</taxon>
        <taxon>Rhizophagus</taxon>
    </lineage>
</organism>
<protein>
    <submittedName>
        <fullName evidence="2">Uncharacterized protein</fullName>
    </submittedName>
</protein>
<proteinExistence type="predicted"/>
<evidence type="ECO:0000313" key="3">
    <source>
        <dbReference type="Proteomes" id="UP000615446"/>
    </source>
</evidence>
<gene>
    <name evidence="2" type="ORF">RCL2_000928500</name>
</gene>
<dbReference type="EMBL" id="BLAL01000059">
    <property type="protein sequence ID" value="GES82056.1"/>
    <property type="molecule type" value="Genomic_DNA"/>
</dbReference>
<name>A0A8H3QJW5_9GLOM</name>
<reference evidence="2" key="1">
    <citation type="submission" date="2019-10" db="EMBL/GenBank/DDBJ databases">
        <title>Conservation and host-specific expression of non-tandemly repeated heterogenous ribosome RNA gene in arbuscular mycorrhizal fungi.</title>
        <authorList>
            <person name="Maeda T."/>
            <person name="Kobayashi Y."/>
            <person name="Nakagawa T."/>
            <person name="Ezawa T."/>
            <person name="Yamaguchi K."/>
            <person name="Bino T."/>
            <person name="Nishimoto Y."/>
            <person name="Shigenobu S."/>
            <person name="Kawaguchi M."/>
        </authorList>
    </citation>
    <scope>NUCLEOTIDE SEQUENCE</scope>
    <source>
        <strain evidence="2">HR1</strain>
    </source>
</reference>
<sequence length="122" mass="13724">MIADHSVPREKGKETNLQIHNDVNKATLPKPLEDNVTSTQPTPDMAESRRKLQSGKQKKMNKRTPLTVLTIIAHGDEDEAKGQLQSQPSQQPVQEFNKPTPMKGIINIPAVFNLVPRRRKIL</sequence>
<accession>A0A8H3QJW5</accession>
<feature type="compositionally biased region" description="Basic and acidic residues" evidence="1">
    <location>
        <begin position="1"/>
        <end position="14"/>
    </location>
</feature>
<feature type="region of interest" description="Disordered" evidence="1">
    <location>
        <begin position="1"/>
        <end position="65"/>
    </location>
</feature>
<evidence type="ECO:0000313" key="2">
    <source>
        <dbReference type="EMBL" id="GES82056.1"/>
    </source>
</evidence>
<dbReference type="AlphaFoldDB" id="A0A8H3QJW5"/>
<comment type="caution">
    <text evidence="2">The sequence shown here is derived from an EMBL/GenBank/DDBJ whole genome shotgun (WGS) entry which is preliminary data.</text>
</comment>
<dbReference type="Proteomes" id="UP000615446">
    <property type="component" value="Unassembled WGS sequence"/>
</dbReference>
<feature type="compositionally biased region" description="Basic residues" evidence="1">
    <location>
        <begin position="51"/>
        <end position="62"/>
    </location>
</feature>
<evidence type="ECO:0000256" key="1">
    <source>
        <dbReference type="SAM" id="MobiDB-lite"/>
    </source>
</evidence>